<evidence type="ECO:0000256" key="1">
    <source>
        <dbReference type="SAM" id="SignalP"/>
    </source>
</evidence>
<evidence type="ECO:0000313" key="2">
    <source>
        <dbReference type="EMBL" id="RPF70314.1"/>
    </source>
</evidence>
<dbReference type="Proteomes" id="UP000275232">
    <property type="component" value="Unassembled WGS sequence"/>
</dbReference>
<evidence type="ECO:0000313" key="3">
    <source>
        <dbReference type="Proteomes" id="UP000275232"/>
    </source>
</evidence>
<dbReference type="OrthoDB" id="7410800at2"/>
<dbReference type="NCBIfam" id="TIGR04433">
    <property type="entry name" value="UrcA_uranyl"/>
    <property type="match status" value="1"/>
</dbReference>
<sequence>MRRLSIALAAASIVLAGPALAGPATDAVTIDVRTSDLDLTDSADQARLDRRIDTAIDQACRTGGRDLSSRRAESACRAALKDAATPGVELAITRANTRHFATLDLDPGA</sequence>
<feature type="chain" id="PRO_5018100497" evidence="1">
    <location>
        <begin position="22"/>
        <end position="109"/>
    </location>
</feature>
<dbReference type="RefSeq" id="WP_123877658.1">
    <property type="nucleotide sequence ID" value="NZ_RPFZ01000001.1"/>
</dbReference>
<dbReference type="InterPro" id="IPR030972">
    <property type="entry name" value="UrcA_uranyl"/>
</dbReference>
<proteinExistence type="predicted"/>
<organism evidence="2 3">
    <name type="scientific">Aurantiacibacter spongiae</name>
    <dbReference type="NCBI Taxonomy" id="2488860"/>
    <lineage>
        <taxon>Bacteria</taxon>
        <taxon>Pseudomonadati</taxon>
        <taxon>Pseudomonadota</taxon>
        <taxon>Alphaproteobacteria</taxon>
        <taxon>Sphingomonadales</taxon>
        <taxon>Erythrobacteraceae</taxon>
        <taxon>Aurantiacibacter</taxon>
    </lineage>
</organism>
<dbReference type="EMBL" id="RPFZ01000001">
    <property type="protein sequence ID" value="RPF70314.1"/>
    <property type="molecule type" value="Genomic_DNA"/>
</dbReference>
<reference evidence="2 3" key="1">
    <citation type="submission" date="2018-11" db="EMBL/GenBank/DDBJ databases">
        <title>Erythrobacter spongiae sp. nov., isolated from a marine sponge.</title>
        <authorList>
            <person name="Zhuang L."/>
            <person name="Luo L."/>
        </authorList>
    </citation>
    <scope>NUCLEOTIDE SEQUENCE [LARGE SCALE GENOMIC DNA]</scope>
    <source>
        <strain evidence="2 3">HN-E23</strain>
    </source>
</reference>
<protein>
    <submittedName>
        <fullName evidence="2">UrcA family protein</fullName>
    </submittedName>
</protein>
<name>A0A3N5CMZ7_9SPHN</name>
<keyword evidence="3" id="KW-1185">Reference proteome</keyword>
<keyword evidence="1" id="KW-0732">Signal</keyword>
<comment type="caution">
    <text evidence="2">The sequence shown here is derived from an EMBL/GenBank/DDBJ whole genome shotgun (WGS) entry which is preliminary data.</text>
</comment>
<dbReference type="AlphaFoldDB" id="A0A3N5CMZ7"/>
<feature type="signal peptide" evidence="1">
    <location>
        <begin position="1"/>
        <end position="21"/>
    </location>
</feature>
<gene>
    <name evidence="2" type="ORF">EG799_00725</name>
</gene>
<accession>A0A3N5CMZ7</accession>